<dbReference type="PRINTS" id="PR00080">
    <property type="entry name" value="SDRFAMILY"/>
</dbReference>
<dbReference type="AlphaFoldDB" id="A0A172TU61"/>
<dbReference type="OrthoDB" id="9803333at2"/>
<evidence type="ECO:0000256" key="3">
    <source>
        <dbReference type="SAM" id="MobiDB-lite"/>
    </source>
</evidence>
<dbReference type="PATRIC" id="fig|1492898.3.peg.1978"/>
<organism evidence="4 5">
    <name type="scientific">Flavisolibacter tropicus</name>
    <dbReference type="NCBI Taxonomy" id="1492898"/>
    <lineage>
        <taxon>Bacteria</taxon>
        <taxon>Pseudomonadati</taxon>
        <taxon>Bacteroidota</taxon>
        <taxon>Chitinophagia</taxon>
        <taxon>Chitinophagales</taxon>
        <taxon>Chitinophagaceae</taxon>
        <taxon>Flavisolibacter</taxon>
    </lineage>
</organism>
<dbReference type="Gene3D" id="3.40.50.720">
    <property type="entry name" value="NAD(P)-binding Rossmann-like Domain"/>
    <property type="match status" value="1"/>
</dbReference>
<dbReference type="KEGG" id="fla:SY85_09190"/>
<keyword evidence="5" id="KW-1185">Reference proteome</keyword>
<evidence type="ECO:0000256" key="2">
    <source>
        <dbReference type="ARBA" id="ARBA00023002"/>
    </source>
</evidence>
<dbReference type="InterPro" id="IPR020904">
    <property type="entry name" value="Sc_DH/Rdtase_CS"/>
</dbReference>
<protein>
    <submittedName>
        <fullName evidence="4">Short-chain dehydrogenase</fullName>
    </submittedName>
</protein>
<comment type="similarity">
    <text evidence="1">Belongs to the short-chain dehydrogenases/reductases (SDR) family.</text>
</comment>
<dbReference type="FunFam" id="3.40.50.720:FF:000084">
    <property type="entry name" value="Short-chain dehydrogenase reductase"/>
    <property type="match status" value="1"/>
</dbReference>
<dbReference type="NCBIfam" id="NF005214">
    <property type="entry name" value="PRK06701.1"/>
    <property type="match status" value="1"/>
</dbReference>
<gene>
    <name evidence="4" type="ORF">SY85_09190</name>
</gene>
<feature type="compositionally biased region" description="Basic and acidic residues" evidence="3">
    <location>
        <begin position="23"/>
        <end position="38"/>
    </location>
</feature>
<evidence type="ECO:0000313" key="4">
    <source>
        <dbReference type="EMBL" id="ANE50651.1"/>
    </source>
</evidence>
<dbReference type="RefSeq" id="WP_066403816.1">
    <property type="nucleotide sequence ID" value="NZ_CP011390.1"/>
</dbReference>
<evidence type="ECO:0000313" key="5">
    <source>
        <dbReference type="Proteomes" id="UP000077177"/>
    </source>
</evidence>
<dbReference type="SUPFAM" id="SSF51735">
    <property type="entry name" value="NAD(P)-binding Rossmann-fold domains"/>
    <property type="match status" value="1"/>
</dbReference>
<dbReference type="Proteomes" id="UP000077177">
    <property type="component" value="Chromosome"/>
</dbReference>
<dbReference type="InterPro" id="IPR036291">
    <property type="entry name" value="NAD(P)-bd_dom_sf"/>
</dbReference>
<dbReference type="PANTHER" id="PTHR48107">
    <property type="entry name" value="NADPH-DEPENDENT ALDEHYDE REDUCTASE-LIKE PROTEIN, CHLOROPLASTIC-RELATED"/>
    <property type="match status" value="1"/>
</dbReference>
<dbReference type="Pfam" id="PF13561">
    <property type="entry name" value="adh_short_C2"/>
    <property type="match status" value="1"/>
</dbReference>
<reference evidence="4 5" key="2">
    <citation type="journal article" date="2016" name="Int. J. Syst. Evol. Microbiol.">
        <title>Flavisolibacter tropicus sp. nov., isolated from tropical soil.</title>
        <authorList>
            <person name="Lee J.J."/>
            <person name="Kang M.S."/>
            <person name="Kim G.S."/>
            <person name="Lee C.S."/>
            <person name="Lim S."/>
            <person name="Lee J."/>
            <person name="Roh S.H."/>
            <person name="Kang H."/>
            <person name="Ha J.M."/>
            <person name="Bae S."/>
            <person name="Jung H.Y."/>
            <person name="Kim M.K."/>
        </authorList>
    </citation>
    <scope>NUCLEOTIDE SEQUENCE [LARGE SCALE GENOMIC DNA]</scope>
    <source>
        <strain evidence="4 5">LCS9</strain>
    </source>
</reference>
<reference evidence="5" key="1">
    <citation type="submission" date="2015-01" db="EMBL/GenBank/DDBJ databases">
        <title>Flavisolibacter sp./LCS9/ whole genome sequencing.</title>
        <authorList>
            <person name="Kim M.K."/>
            <person name="Srinivasan S."/>
            <person name="Lee J.-J."/>
        </authorList>
    </citation>
    <scope>NUCLEOTIDE SEQUENCE [LARGE SCALE GENOMIC DNA]</scope>
    <source>
        <strain evidence="5">LCS9</strain>
    </source>
</reference>
<feature type="region of interest" description="Disordered" evidence="3">
    <location>
        <begin position="1"/>
        <end position="38"/>
    </location>
</feature>
<dbReference type="STRING" id="1492898.SY85_09190"/>
<name>A0A172TU61_9BACT</name>
<dbReference type="CDD" id="cd05355">
    <property type="entry name" value="SDR_c1"/>
    <property type="match status" value="1"/>
</dbReference>
<sequence>MQKGGEKKQVKPAQKQTMPGSEQEMKPKPKSERPKEPLKLEGKVALITGGDSGIGKAVAILFAKEGADVAISYLSEHKDAEEVKRIIEEDHGRKCILMPGNIRKEDFCKKIVEETVKKLGKLDILVNNAATQTEQKSLEDISTEQLYETFETNIFAMFWITKQALKHLKKGASIINTTSVTAYRGSGGLLDYSSTKGAIVSFTRSLSANLVEKGIRVNGVAPGPIWTPLIVGSFNEEKVKTFGSDVPMKRPGETAEVAPCYLFLASEDASYMSGQVLHPNGGEIING</sequence>
<dbReference type="PRINTS" id="PR00081">
    <property type="entry name" value="GDHRDH"/>
</dbReference>
<keyword evidence="2" id="KW-0560">Oxidoreductase</keyword>
<proteinExistence type="inferred from homology"/>
<dbReference type="EMBL" id="CP011390">
    <property type="protein sequence ID" value="ANE50651.1"/>
    <property type="molecule type" value="Genomic_DNA"/>
</dbReference>
<dbReference type="InterPro" id="IPR002347">
    <property type="entry name" value="SDR_fam"/>
</dbReference>
<evidence type="ECO:0000256" key="1">
    <source>
        <dbReference type="ARBA" id="ARBA00006484"/>
    </source>
</evidence>
<dbReference type="GO" id="GO:0016614">
    <property type="term" value="F:oxidoreductase activity, acting on CH-OH group of donors"/>
    <property type="evidence" value="ECO:0007669"/>
    <property type="project" value="UniProtKB-ARBA"/>
</dbReference>
<accession>A0A172TU61</accession>
<dbReference type="PROSITE" id="PS00061">
    <property type="entry name" value="ADH_SHORT"/>
    <property type="match status" value="1"/>
</dbReference>
<dbReference type="PANTHER" id="PTHR48107:SF16">
    <property type="entry name" value="NADPH-DEPENDENT ALDEHYDE REDUCTASE 1, CHLOROPLASTIC"/>
    <property type="match status" value="1"/>
</dbReference>